<dbReference type="PANTHER" id="PTHR43394:SF1">
    <property type="entry name" value="ATP-BINDING CASSETTE SUB-FAMILY B MEMBER 10, MITOCHONDRIAL"/>
    <property type="match status" value="1"/>
</dbReference>
<dbReference type="Pfam" id="PF00664">
    <property type="entry name" value="ABC_membrane"/>
    <property type="match status" value="1"/>
</dbReference>
<evidence type="ECO:0000259" key="10">
    <source>
        <dbReference type="PROSITE" id="PS50929"/>
    </source>
</evidence>
<sequence length="628" mass="69317">MHFPAFGAVKEKLKLKRKGGHKMPRFPEWFVFFVRQLGRSKQAFALVTLLTVSAASCGAAAPLLIGRLMDGIAVHGGDGLARTALLLLAALLASELCMALRAYVSSRTMVRLSYELTENTLSAVMRTSADFFAKTPRGELLQRCTQDTRTIQRFGLAVLPGFAQELLLACMALAVIARWNVWLAVALVASYAVLFVPVRIFGRKRGQARRELVAHDARVRQSLLEKLETVKQIKLYGTERRERESVEAEQSRWADLNYREGIVDSWYRTFPRIPDSLAPALVFLFAGWQMIAGQASVGQLVTVLAFVPALNAPARTFFELYSGFADIKVRIAGILDYSRLPEEPGLRPGLRRPADFRGLPVSFRDVRVVGERGDLLRGLTFSVAPGEHVAIVGPSGAGKSTLLQLLVRLREPSEGGIFIGSEPLRELDATHLRTRVGYVMQEGALFGGSLYRNLTYLAEAERGELDRWMTAFGADDIVSMLPEGYDSDVGSGGSRLSGGQKQLVGLVRTMVKRPDMLLLDEATSSLDQAGETRVYEALNAHASGITRISVVHRLRGAALADRILVLDRGELVEQGTHEELLRKRGLYAELWRRERESSAGADDQEQVPYESPEGGRDLERELAPAADR</sequence>
<evidence type="ECO:0000256" key="1">
    <source>
        <dbReference type="ARBA" id="ARBA00004651"/>
    </source>
</evidence>
<evidence type="ECO:0000256" key="5">
    <source>
        <dbReference type="ARBA" id="ARBA00022989"/>
    </source>
</evidence>
<keyword evidence="3" id="KW-0547">Nucleotide-binding</keyword>
<keyword evidence="4" id="KW-0067">ATP-binding</keyword>
<comment type="subcellular location">
    <subcellularLocation>
        <location evidence="1">Cell membrane</location>
        <topology evidence="1">Multi-pass membrane protein</topology>
    </subcellularLocation>
</comment>
<evidence type="ECO:0000256" key="3">
    <source>
        <dbReference type="ARBA" id="ARBA00022741"/>
    </source>
</evidence>
<feature type="transmembrane region" description="Helical" evidence="8">
    <location>
        <begin position="154"/>
        <end position="176"/>
    </location>
</feature>
<dbReference type="InterPro" id="IPR017871">
    <property type="entry name" value="ABC_transporter-like_CS"/>
</dbReference>
<dbReference type="PROSITE" id="PS00211">
    <property type="entry name" value="ABC_TRANSPORTER_1"/>
    <property type="match status" value="1"/>
</dbReference>
<dbReference type="AlphaFoldDB" id="A0A2V5K0I3"/>
<comment type="caution">
    <text evidence="11">The sequence shown here is derived from an EMBL/GenBank/DDBJ whole genome shotgun (WGS) entry which is preliminary data.</text>
</comment>
<dbReference type="EMBL" id="QJVJ01000009">
    <property type="protein sequence ID" value="PYI52611.1"/>
    <property type="molecule type" value="Genomic_DNA"/>
</dbReference>
<dbReference type="CDD" id="cd07346">
    <property type="entry name" value="ABC_6TM_exporters"/>
    <property type="match status" value="1"/>
</dbReference>
<feature type="compositionally biased region" description="Basic and acidic residues" evidence="7">
    <location>
        <begin position="613"/>
        <end position="628"/>
    </location>
</feature>
<name>A0A2V5K0I3_9BACL</name>
<evidence type="ECO:0000256" key="4">
    <source>
        <dbReference type="ARBA" id="ARBA00022840"/>
    </source>
</evidence>
<evidence type="ECO:0000259" key="9">
    <source>
        <dbReference type="PROSITE" id="PS50893"/>
    </source>
</evidence>
<dbReference type="PROSITE" id="PS50893">
    <property type="entry name" value="ABC_TRANSPORTER_2"/>
    <property type="match status" value="1"/>
</dbReference>
<evidence type="ECO:0000256" key="8">
    <source>
        <dbReference type="SAM" id="Phobius"/>
    </source>
</evidence>
<gene>
    <name evidence="11" type="ORF">DLM86_20800</name>
</gene>
<feature type="region of interest" description="Disordered" evidence="7">
    <location>
        <begin position="595"/>
        <end position="628"/>
    </location>
</feature>
<dbReference type="InterPro" id="IPR003439">
    <property type="entry name" value="ABC_transporter-like_ATP-bd"/>
</dbReference>
<evidence type="ECO:0000313" key="11">
    <source>
        <dbReference type="EMBL" id="PYI52611.1"/>
    </source>
</evidence>
<keyword evidence="5 8" id="KW-1133">Transmembrane helix</keyword>
<feature type="domain" description="ABC transmembrane type-1" evidence="10">
    <location>
        <begin position="45"/>
        <end position="326"/>
    </location>
</feature>
<organism evidence="11 12">
    <name type="scientific">Paenibacillus flagellatus</name>
    <dbReference type="NCBI Taxonomy" id="2211139"/>
    <lineage>
        <taxon>Bacteria</taxon>
        <taxon>Bacillati</taxon>
        <taxon>Bacillota</taxon>
        <taxon>Bacilli</taxon>
        <taxon>Bacillales</taxon>
        <taxon>Paenibacillaceae</taxon>
        <taxon>Paenibacillus</taxon>
    </lineage>
</organism>
<dbReference type="PANTHER" id="PTHR43394">
    <property type="entry name" value="ATP-DEPENDENT PERMEASE MDL1, MITOCHONDRIAL"/>
    <property type="match status" value="1"/>
</dbReference>
<dbReference type="Proteomes" id="UP000247476">
    <property type="component" value="Unassembled WGS sequence"/>
</dbReference>
<feature type="transmembrane region" description="Helical" evidence="8">
    <location>
        <begin position="182"/>
        <end position="202"/>
    </location>
</feature>
<feature type="transmembrane region" description="Helical" evidence="8">
    <location>
        <begin position="84"/>
        <end position="104"/>
    </location>
</feature>
<dbReference type="InterPro" id="IPR039421">
    <property type="entry name" value="Type_1_exporter"/>
</dbReference>
<keyword evidence="2 8" id="KW-0812">Transmembrane</keyword>
<keyword evidence="6 8" id="KW-0472">Membrane</keyword>
<reference evidence="11 12" key="1">
    <citation type="submission" date="2018-05" db="EMBL/GenBank/DDBJ databases">
        <title>Paenibacillus flagellatus sp. nov., isolated from selenium mineral soil.</title>
        <authorList>
            <person name="Dai X."/>
        </authorList>
    </citation>
    <scope>NUCLEOTIDE SEQUENCE [LARGE SCALE GENOMIC DNA]</scope>
    <source>
        <strain evidence="11 12">DXL2</strain>
    </source>
</reference>
<dbReference type="Gene3D" id="1.20.1560.10">
    <property type="entry name" value="ABC transporter type 1, transmembrane domain"/>
    <property type="match status" value="1"/>
</dbReference>
<accession>A0A2V5K0I3</accession>
<proteinExistence type="predicted"/>
<feature type="domain" description="ABC transporter" evidence="9">
    <location>
        <begin position="361"/>
        <end position="593"/>
    </location>
</feature>
<dbReference type="Pfam" id="PF00005">
    <property type="entry name" value="ABC_tran"/>
    <property type="match status" value="1"/>
</dbReference>
<protein>
    <recommendedName>
        <fullName evidence="13">ABC transporter ATP-binding protein</fullName>
    </recommendedName>
</protein>
<dbReference type="PROSITE" id="PS50929">
    <property type="entry name" value="ABC_TM1F"/>
    <property type="match status" value="1"/>
</dbReference>
<dbReference type="GO" id="GO:0015421">
    <property type="term" value="F:ABC-type oligopeptide transporter activity"/>
    <property type="evidence" value="ECO:0007669"/>
    <property type="project" value="TreeGrafter"/>
</dbReference>
<keyword evidence="12" id="KW-1185">Reference proteome</keyword>
<dbReference type="InterPro" id="IPR011527">
    <property type="entry name" value="ABC1_TM_dom"/>
</dbReference>
<dbReference type="InterPro" id="IPR036640">
    <property type="entry name" value="ABC1_TM_sf"/>
</dbReference>
<evidence type="ECO:0008006" key="13">
    <source>
        <dbReference type="Google" id="ProtNLM"/>
    </source>
</evidence>
<dbReference type="GO" id="GO:0016887">
    <property type="term" value="F:ATP hydrolysis activity"/>
    <property type="evidence" value="ECO:0007669"/>
    <property type="project" value="InterPro"/>
</dbReference>
<dbReference type="InterPro" id="IPR027417">
    <property type="entry name" value="P-loop_NTPase"/>
</dbReference>
<evidence type="ECO:0000313" key="12">
    <source>
        <dbReference type="Proteomes" id="UP000247476"/>
    </source>
</evidence>
<evidence type="ECO:0000256" key="7">
    <source>
        <dbReference type="SAM" id="MobiDB-lite"/>
    </source>
</evidence>
<dbReference type="Gene3D" id="3.40.50.300">
    <property type="entry name" value="P-loop containing nucleotide triphosphate hydrolases"/>
    <property type="match status" value="1"/>
</dbReference>
<dbReference type="GO" id="GO:0005524">
    <property type="term" value="F:ATP binding"/>
    <property type="evidence" value="ECO:0007669"/>
    <property type="project" value="UniProtKB-KW"/>
</dbReference>
<evidence type="ECO:0000256" key="6">
    <source>
        <dbReference type="ARBA" id="ARBA00023136"/>
    </source>
</evidence>
<dbReference type="InterPro" id="IPR003593">
    <property type="entry name" value="AAA+_ATPase"/>
</dbReference>
<dbReference type="GO" id="GO:0005886">
    <property type="term" value="C:plasma membrane"/>
    <property type="evidence" value="ECO:0007669"/>
    <property type="project" value="UniProtKB-SubCell"/>
</dbReference>
<evidence type="ECO:0000256" key="2">
    <source>
        <dbReference type="ARBA" id="ARBA00022692"/>
    </source>
</evidence>
<dbReference type="SMART" id="SM00382">
    <property type="entry name" value="AAA"/>
    <property type="match status" value="1"/>
</dbReference>
<dbReference type="SUPFAM" id="SSF52540">
    <property type="entry name" value="P-loop containing nucleoside triphosphate hydrolases"/>
    <property type="match status" value="1"/>
</dbReference>
<dbReference type="SUPFAM" id="SSF90123">
    <property type="entry name" value="ABC transporter transmembrane region"/>
    <property type="match status" value="1"/>
</dbReference>